<dbReference type="AlphaFoldDB" id="A0A0C3FS41"/>
<reference evidence="1 2" key="1">
    <citation type="submission" date="2014-04" db="EMBL/GenBank/DDBJ databases">
        <authorList>
            <consortium name="DOE Joint Genome Institute"/>
            <person name="Kuo A."/>
            <person name="Tarkka M."/>
            <person name="Buscot F."/>
            <person name="Kohler A."/>
            <person name="Nagy L.G."/>
            <person name="Floudas D."/>
            <person name="Copeland A."/>
            <person name="Barry K.W."/>
            <person name="Cichocki N."/>
            <person name="Veneault-Fourrey C."/>
            <person name="LaButti K."/>
            <person name="Lindquist E.A."/>
            <person name="Lipzen A."/>
            <person name="Lundell T."/>
            <person name="Morin E."/>
            <person name="Murat C."/>
            <person name="Sun H."/>
            <person name="Tunlid A."/>
            <person name="Henrissat B."/>
            <person name="Grigoriev I.V."/>
            <person name="Hibbett D.S."/>
            <person name="Martin F."/>
            <person name="Nordberg H.P."/>
            <person name="Cantor M.N."/>
            <person name="Hua S.X."/>
        </authorList>
    </citation>
    <scope>NUCLEOTIDE SEQUENCE [LARGE SCALE GENOMIC DNA]</scope>
    <source>
        <strain evidence="1 2">F 1598</strain>
    </source>
</reference>
<sequence>MALIHIIVAKTLSYLPTAVFDHLYVIASNIPLPSLVKSVSDMLCDPELPVTLQLNHVLSGATTSYWEAQKLKSFLFLGQLCTLAECFPVNLRLPQSHPTQQSGPGV</sequence>
<protein>
    <submittedName>
        <fullName evidence="1">Uncharacterized protein</fullName>
    </submittedName>
</protein>
<dbReference type="InParanoid" id="A0A0C3FS41"/>
<keyword evidence="2" id="KW-1185">Reference proteome</keyword>
<organism evidence="1 2">
    <name type="scientific">Piloderma croceum (strain F 1598)</name>
    <dbReference type="NCBI Taxonomy" id="765440"/>
    <lineage>
        <taxon>Eukaryota</taxon>
        <taxon>Fungi</taxon>
        <taxon>Dikarya</taxon>
        <taxon>Basidiomycota</taxon>
        <taxon>Agaricomycotina</taxon>
        <taxon>Agaricomycetes</taxon>
        <taxon>Agaricomycetidae</taxon>
        <taxon>Atheliales</taxon>
        <taxon>Atheliaceae</taxon>
        <taxon>Piloderma</taxon>
    </lineage>
</organism>
<dbReference type="HOGENOM" id="CLU_2224193_0_0_1"/>
<name>A0A0C3FS41_PILCF</name>
<dbReference type="Proteomes" id="UP000054166">
    <property type="component" value="Unassembled WGS sequence"/>
</dbReference>
<accession>A0A0C3FS41</accession>
<proteinExistence type="predicted"/>
<dbReference type="EMBL" id="KN832980">
    <property type="protein sequence ID" value="KIM86845.1"/>
    <property type="molecule type" value="Genomic_DNA"/>
</dbReference>
<reference evidence="2" key="2">
    <citation type="submission" date="2015-01" db="EMBL/GenBank/DDBJ databases">
        <title>Evolutionary Origins and Diversification of the Mycorrhizal Mutualists.</title>
        <authorList>
            <consortium name="DOE Joint Genome Institute"/>
            <consortium name="Mycorrhizal Genomics Consortium"/>
            <person name="Kohler A."/>
            <person name="Kuo A."/>
            <person name="Nagy L.G."/>
            <person name="Floudas D."/>
            <person name="Copeland A."/>
            <person name="Barry K.W."/>
            <person name="Cichocki N."/>
            <person name="Veneault-Fourrey C."/>
            <person name="LaButti K."/>
            <person name="Lindquist E.A."/>
            <person name="Lipzen A."/>
            <person name="Lundell T."/>
            <person name="Morin E."/>
            <person name="Murat C."/>
            <person name="Riley R."/>
            <person name="Ohm R."/>
            <person name="Sun H."/>
            <person name="Tunlid A."/>
            <person name="Henrissat B."/>
            <person name="Grigoriev I.V."/>
            <person name="Hibbett D.S."/>
            <person name="Martin F."/>
        </authorList>
    </citation>
    <scope>NUCLEOTIDE SEQUENCE [LARGE SCALE GENOMIC DNA]</scope>
    <source>
        <strain evidence="2">F 1598</strain>
    </source>
</reference>
<evidence type="ECO:0000313" key="2">
    <source>
        <dbReference type="Proteomes" id="UP000054166"/>
    </source>
</evidence>
<evidence type="ECO:0000313" key="1">
    <source>
        <dbReference type="EMBL" id="KIM86845.1"/>
    </source>
</evidence>
<gene>
    <name evidence="1" type="ORF">PILCRDRAFT_4121</name>
</gene>